<proteinExistence type="predicted"/>
<dbReference type="AlphaFoldDB" id="A0A2U8E484"/>
<organism evidence="1 2">
    <name type="scientific">Ereboglobus luteus</name>
    <dbReference type="NCBI Taxonomy" id="1796921"/>
    <lineage>
        <taxon>Bacteria</taxon>
        <taxon>Pseudomonadati</taxon>
        <taxon>Verrucomicrobiota</taxon>
        <taxon>Opitutia</taxon>
        <taxon>Opitutales</taxon>
        <taxon>Opitutaceae</taxon>
        <taxon>Ereboglobus</taxon>
    </lineage>
</organism>
<evidence type="ECO:0000313" key="2">
    <source>
        <dbReference type="Proteomes" id="UP000244896"/>
    </source>
</evidence>
<name>A0A2U8E484_9BACT</name>
<sequence length="118" mass="13453">MPCMIGGMNNIKSHPEQSIHQRKRVMPFAKPHHMVKPAYIHGDGAAARYLGFADVQGRMFRIWAREMRIPFAIVGGRANYRIADLDAAWERAASKERVTDRSFALPAPPRLRFVRGRP</sequence>
<dbReference type="KEGG" id="elut:CKA38_11055"/>
<accession>A0A2U8E484</accession>
<dbReference type="EMBL" id="CP023004">
    <property type="protein sequence ID" value="AWI09719.1"/>
    <property type="molecule type" value="Genomic_DNA"/>
</dbReference>
<protein>
    <submittedName>
        <fullName evidence="1">Uncharacterized protein</fullName>
    </submittedName>
</protein>
<gene>
    <name evidence="1" type="ORF">CKA38_11055</name>
</gene>
<evidence type="ECO:0000313" key="1">
    <source>
        <dbReference type="EMBL" id="AWI09719.1"/>
    </source>
</evidence>
<dbReference type="Proteomes" id="UP000244896">
    <property type="component" value="Chromosome"/>
</dbReference>
<keyword evidence="2" id="KW-1185">Reference proteome</keyword>
<reference evidence="1 2" key="1">
    <citation type="journal article" date="2018" name="Syst. Appl. Microbiol.">
        <title>Ereboglobus luteus gen. nov. sp. nov. from cockroach guts, and new insights into the oxygen relationship of the genera Opitutus and Didymococcus (Verrucomicrobia: Opitutaceae).</title>
        <authorList>
            <person name="Tegtmeier D."/>
            <person name="Belitz A."/>
            <person name="Radek R."/>
            <person name="Heimerl T."/>
            <person name="Brune A."/>
        </authorList>
    </citation>
    <scope>NUCLEOTIDE SEQUENCE [LARGE SCALE GENOMIC DNA]</scope>
    <source>
        <strain evidence="1 2">Ho45</strain>
    </source>
</reference>